<dbReference type="PRINTS" id="PR00722">
    <property type="entry name" value="CHYMOTRYPSIN"/>
</dbReference>
<keyword evidence="9" id="KW-0732">Signal</keyword>
<dbReference type="Pfam" id="PF00089">
    <property type="entry name" value="Trypsin"/>
    <property type="match status" value="1"/>
</dbReference>
<dbReference type="InterPro" id="IPR018114">
    <property type="entry name" value="TRYPSIN_HIS"/>
</dbReference>
<dbReference type="InterPro" id="IPR033116">
    <property type="entry name" value="TRYPSIN_SER"/>
</dbReference>
<evidence type="ECO:0000256" key="8">
    <source>
        <dbReference type="SAM" id="Phobius"/>
    </source>
</evidence>
<evidence type="ECO:0000256" key="1">
    <source>
        <dbReference type="ARBA" id="ARBA00004239"/>
    </source>
</evidence>
<evidence type="ECO:0000256" key="2">
    <source>
        <dbReference type="ARBA" id="ARBA00007664"/>
    </source>
</evidence>
<dbReference type="FunFam" id="2.40.10.10:FF:000068">
    <property type="entry name" value="transmembrane protease serine 2"/>
    <property type="match status" value="1"/>
</dbReference>
<evidence type="ECO:0000256" key="4">
    <source>
        <dbReference type="ARBA" id="ARBA00022801"/>
    </source>
</evidence>
<organism evidence="11 12">
    <name type="scientific">Cloeon dipterum</name>
    <dbReference type="NCBI Taxonomy" id="197152"/>
    <lineage>
        <taxon>Eukaryota</taxon>
        <taxon>Metazoa</taxon>
        <taxon>Ecdysozoa</taxon>
        <taxon>Arthropoda</taxon>
        <taxon>Hexapoda</taxon>
        <taxon>Insecta</taxon>
        <taxon>Pterygota</taxon>
        <taxon>Palaeoptera</taxon>
        <taxon>Ephemeroptera</taxon>
        <taxon>Pisciforma</taxon>
        <taxon>Baetidae</taxon>
        <taxon>Cloeon</taxon>
    </lineage>
</organism>
<evidence type="ECO:0000313" key="11">
    <source>
        <dbReference type="EMBL" id="CAB3376945.1"/>
    </source>
</evidence>
<evidence type="ECO:0000256" key="6">
    <source>
        <dbReference type="ARBA" id="ARBA00023157"/>
    </source>
</evidence>
<dbReference type="InterPro" id="IPR009003">
    <property type="entry name" value="Peptidase_S1_PA"/>
</dbReference>
<keyword evidence="8" id="KW-0812">Transmembrane</keyword>
<dbReference type="Gene3D" id="2.40.10.10">
    <property type="entry name" value="Trypsin-like serine proteases"/>
    <property type="match status" value="1"/>
</dbReference>
<dbReference type="FunFam" id="2.40.10.10:FF:000036">
    <property type="entry name" value="Trypsin beta"/>
    <property type="match status" value="1"/>
</dbReference>
<accession>A0A8S1D9P5</accession>
<keyword evidence="12" id="KW-1185">Reference proteome</keyword>
<evidence type="ECO:0000256" key="3">
    <source>
        <dbReference type="ARBA" id="ARBA00022670"/>
    </source>
</evidence>
<dbReference type="GO" id="GO:0004252">
    <property type="term" value="F:serine-type endopeptidase activity"/>
    <property type="evidence" value="ECO:0007669"/>
    <property type="project" value="InterPro"/>
</dbReference>
<dbReference type="InterPro" id="IPR043504">
    <property type="entry name" value="Peptidase_S1_PA_chymotrypsin"/>
</dbReference>
<dbReference type="PROSITE" id="PS00135">
    <property type="entry name" value="TRYPSIN_SER"/>
    <property type="match status" value="1"/>
</dbReference>
<keyword evidence="8" id="KW-0472">Membrane</keyword>
<comment type="caution">
    <text evidence="11">The sequence shown here is derived from an EMBL/GenBank/DDBJ whole genome shotgun (WGS) entry which is preliminary data.</text>
</comment>
<dbReference type="PROSITE" id="PS00134">
    <property type="entry name" value="TRYPSIN_HIS"/>
    <property type="match status" value="1"/>
</dbReference>
<sequence length="556" mass="60954">MQTEGKLLLLLLSICLQIFTCSCSSLDFQHRNINSWEIRIGANEKEFQHDFCRYDASENIERCKNKPRATVDISAKCNCSVNDTVNTEQGFAYFTVNCNNETLDGLIGACPQKLTISYEHGDVHRDSSTETLTATKTQDESSSSVIWIWLFSLSLVINVVFGVFLFMLRNEVSSQCTKFCQDSQAAQNENINSGVAIGTSQNILDPIHFKEMNFSTTSAAKCNCSVNDTVNTEQGFAYFTVNCSNGTLDGLTGACPQNLTIIYKHGDVRHPDASVETQEQDKCSGCVIWIVLFSLSLVINVVFGVLLFLLRNRTVQIVPAGLLVHGKKIVGGVPAELGEFPSQLSLHLNDSMYGAANVLSEKYVLTAAHCVMGLSPPELSVRSGSLYFDQGQRHQVTRIIMHEQFNFTDSLVHDIAIVEVDPPFTFGPNVQPLALPNQGEDPAAGAPATAIGWGRLWYNGSTPDTMNKVTIEIRDQAICEEAYANFTWHIYESHLCADVPEGGLGTCSGDSGGPLFVDGVAVGIASWANECALKGYPSVFTRLPDYRDWITQNSGI</sequence>
<evidence type="ECO:0000256" key="7">
    <source>
        <dbReference type="RuleBase" id="RU363034"/>
    </source>
</evidence>
<keyword evidence="5 7" id="KW-0720">Serine protease</keyword>
<keyword evidence="8" id="KW-1133">Transmembrane helix</keyword>
<dbReference type="SUPFAM" id="SSF50494">
    <property type="entry name" value="Trypsin-like serine proteases"/>
    <property type="match status" value="1"/>
</dbReference>
<keyword evidence="4 7" id="KW-0378">Hydrolase</keyword>
<keyword evidence="6" id="KW-1015">Disulfide bond</keyword>
<proteinExistence type="inferred from homology"/>
<dbReference type="PROSITE" id="PS50240">
    <property type="entry name" value="TRYPSIN_DOM"/>
    <property type="match status" value="1"/>
</dbReference>
<dbReference type="PANTHER" id="PTHR24276">
    <property type="entry name" value="POLYSERASE-RELATED"/>
    <property type="match status" value="1"/>
</dbReference>
<evidence type="ECO:0000256" key="9">
    <source>
        <dbReference type="SAM" id="SignalP"/>
    </source>
</evidence>
<evidence type="ECO:0000313" key="12">
    <source>
        <dbReference type="Proteomes" id="UP000494165"/>
    </source>
</evidence>
<dbReference type="Proteomes" id="UP000494165">
    <property type="component" value="Unassembled WGS sequence"/>
</dbReference>
<dbReference type="PANTHER" id="PTHR24276:SF98">
    <property type="entry name" value="FI18310P1-RELATED"/>
    <property type="match status" value="1"/>
</dbReference>
<dbReference type="InterPro" id="IPR001254">
    <property type="entry name" value="Trypsin_dom"/>
</dbReference>
<dbReference type="InterPro" id="IPR001314">
    <property type="entry name" value="Peptidase_S1A"/>
</dbReference>
<dbReference type="GO" id="GO:0005576">
    <property type="term" value="C:extracellular region"/>
    <property type="evidence" value="ECO:0007669"/>
    <property type="project" value="UniProtKB-SubCell"/>
</dbReference>
<feature type="transmembrane region" description="Helical" evidence="8">
    <location>
        <begin position="146"/>
        <end position="168"/>
    </location>
</feature>
<dbReference type="InterPro" id="IPR050430">
    <property type="entry name" value="Peptidase_S1"/>
</dbReference>
<feature type="chain" id="PRO_5035819914" description="Peptidase S1 domain-containing protein" evidence="9">
    <location>
        <begin position="24"/>
        <end position="556"/>
    </location>
</feature>
<dbReference type="SMART" id="SM00020">
    <property type="entry name" value="Tryp_SPc"/>
    <property type="match status" value="1"/>
</dbReference>
<feature type="domain" description="Peptidase S1" evidence="10">
    <location>
        <begin position="329"/>
        <end position="555"/>
    </location>
</feature>
<feature type="signal peptide" evidence="9">
    <location>
        <begin position="1"/>
        <end position="23"/>
    </location>
</feature>
<evidence type="ECO:0000256" key="5">
    <source>
        <dbReference type="ARBA" id="ARBA00022825"/>
    </source>
</evidence>
<evidence type="ECO:0000259" key="10">
    <source>
        <dbReference type="PROSITE" id="PS50240"/>
    </source>
</evidence>
<dbReference type="CDD" id="cd00190">
    <property type="entry name" value="Tryp_SPc"/>
    <property type="match status" value="1"/>
</dbReference>
<comment type="subcellular location">
    <subcellularLocation>
        <location evidence="1">Secreted</location>
        <location evidence="1">Extracellular space</location>
    </subcellularLocation>
</comment>
<dbReference type="EMBL" id="CADEPI010000137">
    <property type="protein sequence ID" value="CAB3376945.1"/>
    <property type="molecule type" value="Genomic_DNA"/>
</dbReference>
<feature type="transmembrane region" description="Helical" evidence="8">
    <location>
        <begin position="286"/>
        <end position="310"/>
    </location>
</feature>
<name>A0A8S1D9P5_9INSE</name>
<keyword evidence="3 7" id="KW-0645">Protease</keyword>
<dbReference type="GO" id="GO:0006508">
    <property type="term" value="P:proteolysis"/>
    <property type="evidence" value="ECO:0007669"/>
    <property type="project" value="UniProtKB-KW"/>
</dbReference>
<reference evidence="11 12" key="1">
    <citation type="submission" date="2020-04" db="EMBL/GenBank/DDBJ databases">
        <authorList>
            <person name="Alioto T."/>
            <person name="Alioto T."/>
            <person name="Gomez Garrido J."/>
        </authorList>
    </citation>
    <scope>NUCLEOTIDE SEQUENCE [LARGE SCALE GENOMIC DNA]</scope>
</reference>
<protein>
    <recommendedName>
        <fullName evidence="10">Peptidase S1 domain-containing protein</fullName>
    </recommendedName>
</protein>
<dbReference type="AlphaFoldDB" id="A0A8S1D9P5"/>
<dbReference type="OrthoDB" id="8440449at2759"/>
<dbReference type="PROSITE" id="PS51257">
    <property type="entry name" value="PROKAR_LIPOPROTEIN"/>
    <property type="match status" value="1"/>
</dbReference>
<gene>
    <name evidence="11" type="ORF">CLODIP_2_CD10083</name>
</gene>
<comment type="similarity">
    <text evidence="2">Belongs to the peptidase S1 family.</text>
</comment>